<feature type="domain" description="Reverse transcriptase RNase H-like" evidence="8">
    <location>
        <begin position="176"/>
        <end position="217"/>
    </location>
</feature>
<evidence type="ECO:0000256" key="3">
    <source>
        <dbReference type="ARBA" id="ARBA00022722"/>
    </source>
</evidence>
<evidence type="ECO:0000313" key="9">
    <source>
        <dbReference type="EMBL" id="RDX71639.1"/>
    </source>
</evidence>
<proteinExistence type="predicted"/>
<evidence type="ECO:0000256" key="2">
    <source>
        <dbReference type="ARBA" id="ARBA00022695"/>
    </source>
</evidence>
<name>A0A371F047_MUCPR</name>
<gene>
    <name evidence="9" type="ORF">CR513_48984</name>
</gene>
<evidence type="ECO:0000256" key="5">
    <source>
        <dbReference type="ARBA" id="ARBA00022801"/>
    </source>
</evidence>
<feature type="region of interest" description="Disordered" evidence="7">
    <location>
        <begin position="30"/>
        <end position="53"/>
    </location>
</feature>
<dbReference type="GO" id="GO:0004519">
    <property type="term" value="F:endonuclease activity"/>
    <property type="evidence" value="ECO:0007669"/>
    <property type="project" value="UniProtKB-KW"/>
</dbReference>
<keyword evidence="10" id="KW-1185">Reference proteome</keyword>
<feature type="non-terminal residue" evidence="9">
    <location>
        <position position="1"/>
    </location>
</feature>
<dbReference type="PANTHER" id="PTHR35046:SF9">
    <property type="entry name" value="RNA-DIRECTED DNA POLYMERASE"/>
    <property type="match status" value="1"/>
</dbReference>
<evidence type="ECO:0000313" key="10">
    <source>
        <dbReference type="Proteomes" id="UP000257109"/>
    </source>
</evidence>
<evidence type="ECO:0000256" key="6">
    <source>
        <dbReference type="ARBA" id="ARBA00022918"/>
    </source>
</evidence>
<sequence length="223" mass="25923">MDFPLASKELDKSEGGLSIARRLKVRSWEGMRPTRPSLNGRESRPSLPSQSVDSDSDFVFPPFFEPPLSNQNPHPLKAFYRSLLRSPFWSTTESITCPLILSVGDGGRGRGDREAMSAKVGFGLVCERKRMGDSSDDVQSYSLKTRKVMRHMKRFLYRRQVRLWMVNSSMDVELVWQHYMLPKEFVIHNDHETLKHLRGQNKLNKRHAKWIEFIKQFPYLLPA</sequence>
<evidence type="ECO:0000256" key="4">
    <source>
        <dbReference type="ARBA" id="ARBA00022759"/>
    </source>
</evidence>
<dbReference type="GO" id="GO:0016787">
    <property type="term" value="F:hydrolase activity"/>
    <property type="evidence" value="ECO:0007669"/>
    <property type="project" value="UniProtKB-KW"/>
</dbReference>
<dbReference type="InterPro" id="IPR041373">
    <property type="entry name" value="RT_RNaseH"/>
</dbReference>
<keyword evidence="1" id="KW-0808">Transferase</keyword>
<dbReference type="PANTHER" id="PTHR35046">
    <property type="entry name" value="ZINC KNUCKLE (CCHC-TYPE) FAMILY PROTEIN"/>
    <property type="match status" value="1"/>
</dbReference>
<evidence type="ECO:0000256" key="1">
    <source>
        <dbReference type="ARBA" id="ARBA00022679"/>
    </source>
</evidence>
<keyword evidence="3" id="KW-0540">Nuclease</keyword>
<organism evidence="9 10">
    <name type="scientific">Mucuna pruriens</name>
    <name type="common">Velvet bean</name>
    <name type="synonym">Dolichos pruriens</name>
    <dbReference type="NCBI Taxonomy" id="157652"/>
    <lineage>
        <taxon>Eukaryota</taxon>
        <taxon>Viridiplantae</taxon>
        <taxon>Streptophyta</taxon>
        <taxon>Embryophyta</taxon>
        <taxon>Tracheophyta</taxon>
        <taxon>Spermatophyta</taxon>
        <taxon>Magnoliopsida</taxon>
        <taxon>eudicotyledons</taxon>
        <taxon>Gunneridae</taxon>
        <taxon>Pentapetalae</taxon>
        <taxon>rosids</taxon>
        <taxon>fabids</taxon>
        <taxon>Fabales</taxon>
        <taxon>Fabaceae</taxon>
        <taxon>Papilionoideae</taxon>
        <taxon>50 kb inversion clade</taxon>
        <taxon>NPAAA clade</taxon>
        <taxon>indigoferoid/millettioid clade</taxon>
        <taxon>Phaseoleae</taxon>
        <taxon>Mucuna</taxon>
    </lineage>
</organism>
<accession>A0A371F047</accession>
<dbReference type="AlphaFoldDB" id="A0A371F047"/>
<evidence type="ECO:0000259" key="8">
    <source>
        <dbReference type="Pfam" id="PF17917"/>
    </source>
</evidence>
<keyword evidence="5" id="KW-0378">Hydrolase</keyword>
<evidence type="ECO:0000256" key="7">
    <source>
        <dbReference type="SAM" id="MobiDB-lite"/>
    </source>
</evidence>
<dbReference type="GO" id="GO:0003964">
    <property type="term" value="F:RNA-directed DNA polymerase activity"/>
    <property type="evidence" value="ECO:0007669"/>
    <property type="project" value="UniProtKB-KW"/>
</dbReference>
<keyword evidence="6" id="KW-0695">RNA-directed DNA polymerase</keyword>
<comment type="caution">
    <text evidence="9">The sequence shown here is derived from an EMBL/GenBank/DDBJ whole genome shotgun (WGS) entry which is preliminary data.</text>
</comment>
<keyword evidence="2" id="KW-0548">Nucleotidyltransferase</keyword>
<dbReference type="Pfam" id="PF17917">
    <property type="entry name" value="RT_RNaseH"/>
    <property type="match status" value="1"/>
</dbReference>
<reference evidence="9" key="1">
    <citation type="submission" date="2018-05" db="EMBL/GenBank/DDBJ databases">
        <title>Draft genome of Mucuna pruriens seed.</title>
        <authorList>
            <person name="Nnadi N.E."/>
            <person name="Vos R."/>
            <person name="Hasami M.H."/>
            <person name="Devisetty U.K."/>
            <person name="Aguiy J.C."/>
        </authorList>
    </citation>
    <scope>NUCLEOTIDE SEQUENCE [LARGE SCALE GENOMIC DNA]</scope>
    <source>
        <strain evidence="9">JCA_2017</strain>
    </source>
</reference>
<protein>
    <recommendedName>
        <fullName evidence="8">Reverse transcriptase RNase H-like domain-containing protein</fullName>
    </recommendedName>
</protein>
<dbReference type="Proteomes" id="UP000257109">
    <property type="component" value="Unassembled WGS sequence"/>
</dbReference>
<keyword evidence="4" id="KW-0255">Endonuclease</keyword>
<dbReference type="OrthoDB" id="1433828at2759"/>
<dbReference type="EMBL" id="QJKJ01011250">
    <property type="protein sequence ID" value="RDX71639.1"/>
    <property type="molecule type" value="Genomic_DNA"/>
</dbReference>